<dbReference type="EMBL" id="SMCQ01000024">
    <property type="protein sequence ID" value="TCV93127.1"/>
    <property type="molecule type" value="Genomic_DNA"/>
</dbReference>
<accession>A0A4R3YKT0</accession>
<sequence>MKAIRHFRTITKHKIKVMTLCFRIGLYKQGLLHDLSKYAPCEFLTGARYYQGTKSPNSVEREDKGYSLAWLHHKGRNKHHWEFWVDFTRQGLLPARMPKRYVLEMFCDRVAASMTYQGKNYSDKFPLAYYKRGKHTYIMHPDSRALLEKLLYYLDDHGLDATIDYINSRDDLKRD</sequence>
<dbReference type="AlphaFoldDB" id="A0A4R3YKT0"/>
<reference evidence="1 2" key="1">
    <citation type="submission" date="2019-03" db="EMBL/GenBank/DDBJ databases">
        <title>Genomic Encyclopedia of Type Strains, Phase IV (KMG-IV): sequencing the most valuable type-strain genomes for metagenomic binning, comparative biology and taxonomic classification.</title>
        <authorList>
            <person name="Goeker M."/>
        </authorList>
    </citation>
    <scope>NUCLEOTIDE SEQUENCE [LARGE SCALE GENOMIC DNA]</scope>
    <source>
        <strain evidence="1 2">DSM 29487</strain>
    </source>
</reference>
<organism evidence="1 2">
    <name type="scientific">Longibaculum muris</name>
    <dbReference type="NCBI Taxonomy" id="1796628"/>
    <lineage>
        <taxon>Bacteria</taxon>
        <taxon>Bacillati</taxon>
        <taxon>Bacillota</taxon>
        <taxon>Erysipelotrichia</taxon>
        <taxon>Erysipelotrichales</taxon>
        <taxon>Coprobacillaceae</taxon>
        <taxon>Longibaculum</taxon>
    </lineage>
</organism>
<name>A0A4R3YKT0_9FIRM</name>
<dbReference type="InterPro" id="IPR043721">
    <property type="entry name" value="DUF5662"/>
</dbReference>
<protein>
    <recommendedName>
        <fullName evidence="3">Catalase</fullName>
    </recommendedName>
</protein>
<evidence type="ECO:0008006" key="3">
    <source>
        <dbReference type="Google" id="ProtNLM"/>
    </source>
</evidence>
<dbReference type="Proteomes" id="UP000295515">
    <property type="component" value="Unassembled WGS sequence"/>
</dbReference>
<dbReference type="GeneID" id="98916398"/>
<dbReference type="RefSeq" id="WP_066444573.1">
    <property type="nucleotide sequence ID" value="NZ_JANKBF010000021.1"/>
</dbReference>
<dbReference type="Pfam" id="PF18907">
    <property type="entry name" value="DUF5662"/>
    <property type="match status" value="1"/>
</dbReference>
<evidence type="ECO:0000313" key="2">
    <source>
        <dbReference type="Proteomes" id="UP000295515"/>
    </source>
</evidence>
<gene>
    <name evidence="1" type="ORF">EDD60_12448</name>
</gene>
<keyword evidence="2" id="KW-1185">Reference proteome</keyword>
<comment type="caution">
    <text evidence="1">The sequence shown here is derived from an EMBL/GenBank/DDBJ whole genome shotgun (WGS) entry which is preliminary data.</text>
</comment>
<proteinExistence type="predicted"/>
<evidence type="ECO:0000313" key="1">
    <source>
        <dbReference type="EMBL" id="TCV93127.1"/>
    </source>
</evidence>